<comment type="caution">
    <text evidence="2">The sequence shown here is derived from an EMBL/GenBank/DDBJ whole genome shotgun (WGS) entry which is preliminary data.</text>
</comment>
<dbReference type="InterPro" id="IPR011767">
    <property type="entry name" value="GLR_AS"/>
</dbReference>
<evidence type="ECO:0000259" key="1">
    <source>
        <dbReference type="Pfam" id="PF00462"/>
    </source>
</evidence>
<dbReference type="OrthoDB" id="199124at2"/>
<dbReference type="AlphaFoldDB" id="A0A556QS91"/>
<dbReference type="InterPro" id="IPR036249">
    <property type="entry name" value="Thioredoxin-like_sf"/>
</dbReference>
<dbReference type="Proteomes" id="UP000315648">
    <property type="component" value="Unassembled WGS sequence"/>
</dbReference>
<dbReference type="InterPro" id="IPR002109">
    <property type="entry name" value="Glutaredoxin"/>
</dbReference>
<dbReference type="CDD" id="cd02976">
    <property type="entry name" value="NrdH"/>
    <property type="match status" value="1"/>
</dbReference>
<evidence type="ECO:0000313" key="2">
    <source>
        <dbReference type="EMBL" id="TSJ79479.1"/>
    </source>
</evidence>
<dbReference type="Gene3D" id="3.40.30.10">
    <property type="entry name" value="Glutaredoxin"/>
    <property type="match status" value="1"/>
</dbReference>
<dbReference type="PROSITE" id="PS51354">
    <property type="entry name" value="GLUTAREDOXIN_2"/>
    <property type="match status" value="1"/>
</dbReference>
<dbReference type="SUPFAM" id="SSF52833">
    <property type="entry name" value="Thioredoxin-like"/>
    <property type="match status" value="1"/>
</dbReference>
<dbReference type="Pfam" id="PF00462">
    <property type="entry name" value="Glutaredoxin"/>
    <property type="match status" value="1"/>
</dbReference>
<accession>A0A556QS91</accession>
<gene>
    <name evidence="2" type="ORF">FPL22_09385</name>
</gene>
<evidence type="ECO:0000313" key="3">
    <source>
        <dbReference type="Proteomes" id="UP000315648"/>
    </source>
</evidence>
<proteinExistence type="predicted"/>
<keyword evidence="3" id="KW-1185">Reference proteome</keyword>
<dbReference type="PROSITE" id="PS00195">
    <property type="entry name" value="GLUTAREDOXIN_1"/>
    <property type="match status" value="1"/>
</dbReference>
<reference evidence="2 3" key="1">
    <citation type="submission" date="2019-07" db="EMBL/GenBank/DDBJ databases">
        <title>Description of 53C-WASEF.</title>
        <authorList>
            <person name="Pitt A."/>
            <person name="Hahn M.W."/>
        </authorList>
    </citation>
    <scope>NUCLEOTIDE SEQUENCE [LARGE SCALE GENOMIC DNA]</scope>
    <source>
        <strain evidence="2 3">53C-WASEF</strain>
    </source>
</reference>
<dbReference type="EMBL" id="VMBG01000001">
    <property type="protein sequence ID" value="TSJ79479.1"/>
    <property type="molecule type" value="Genomic_DNA"/>
</dbReference>
<protein>
    <submittedName>
        <fullName evidence="2">Glutaredoxin family protein</fullName>
    </submittedName>
</protein>
<organism evidence="2 3">
    <name type="scientific">Rariglobus hedericola</name>
    <dbReference type="NCBI Taxonomy" id="2597822"/>
    <lineage>
        <taxon>Bacteria</taxon>
        <taxon>Pseudomonadati</taxon>
        <taxon>Verrucomicrobiota</taxon>
        <taxon>Opitutia</taxon>
        <taxon>Opitutales</taxon>
        <taxon>Opitutaceae</taxon>
        <taxon>Rariglobus</taxon>
    </lineage>
</organism>
<dbReference type="RefSeq" id="WP_144230020.1">
    <property type="nucleotide sequence ID" value="NZ_CBCRVV010000030.1"/>
</dbReference>
<name>A0A556QS91_9BACT</name>
<feature type="domain" description="Glutaredoxin" evidence="1">
    <location>
        <begin position="10"/>
        <end position="64"/>
    </location>
</feature>
<sequence>MTTAEKLPLLYIKPGCPWCTEVTAFLGEHGIGYREINVSEDPHEYAEMQRKSGQPRVPTLDWHGKILADFGVAELVPFLQKHNVKLEDS</sequence>